<evidence type="ECO:0000313" key="2">
    <source>
        <dbReference type="Proteomes" id="UP000316621"/>
    </source>
</evidence>
<keyword evidence="2" id="KW-1185">Reference proteome</keyword>
<dbReference type="Gramene" id="RZC65694">
    <property type="protein sequence ID" value="RZC65694"/>
    <property type="gene ID" value="C5167_009387"/>
</dbReference>
<sequence>MESGFLTRMFERGGEVPQASREVFMPWRKAAQSPRDVQFGRITGLILKGYIVLLAAVVW</sequence>
<organism evidence="1 2">
    <name type="scientific">Papaver somniferum</name>
    <name type="common">Opium poppy</name>
    <dbReference type="NCBI Taxonomy" id="3469"/>
    <lineage>
        <taxon>Eukaryota</taxon>
        <taxon>Viridiplantae</taxon>
        <taxon>Streptophyta</taxon>
        <taxon>Embryophyta</taxon>
        <taxon>Tracheophyta</taxon>
        <taxon>Spermatophyta</taxon>
        <taxon>Magnoliopsida</taxon>
        <taxon>Ranunculales</taxon>
        <taxon>Papaveraceae</taxon>
        <taxon>Papaveroideae</taxon>
        <taxon>Papaver</taxon>
    </lineage>
</organism>
<reference evidence="1 2" key="1">
    <citation type="journal article" date="2018" name="Science">
        <title>The opium poppy genome and morphinan production.</title>
        <authorList>
            <person name="Guo L."/>
            <person name="Winzer T."/>
            <person name="Yang X."/>
            <person name="Li Y."/>
            <person name="Ning Z."/>
            <person name="He Z."/>
            <person name="Teodor R."/>
            <person name="Lu Y."/>
            <person name="Bowser T.A."/>
            <person name="Graham I.A."/>
            <person name="Ye K."/>
        </authorList>
    </citation>
    <scope>NUCLEOTIDE SEQUENCE [LARGE SCALE GENOMIC DNA]</scope>
    <source>
        <strain evidence="2">cv. HN1</strain>
        <tissue evidence="1">Leaves</tissue>
    </source>
</reference>
<dbReference type="EMBL" id="CM010720">
    <property type="protein sequence ID" value="RZC65694.1"/>
    <property type="molecule type" value="Genomic_DNA"/>
</dbReference>
<accession>A0A4Y7JX86</accession>
<proteinExistence type="predicted"/>
<dbReference type="Proteomes" id="UP000316621">
    <property type="component" value="Chromosome 6"/>
</dbReference>
<gene>
    <name evidence="1" type="ORF">C5167_009387</name>
</gene>
<evidence type="ECO:0000313" key="1">
    <source>
        <dbReference type="EMBL" id="RZC65694.1"/>
    </source>
</evidence>
<protein>
    <submittedName>
        <fullName evidence="1">Uncharacterized protein</fullName>
    </submittedName>
</protein>
<dbReference type="AlphaFoldDB" id="A0A4Y7JX86"/>
<name>A0A4Y7JX86_PAPSO</name>